<evidence type="ECO:0000313" key="2">
    <source>
        <dbReference type="Proteomes" id="UP001216595"/>
    </source>
</evidence>
<proteinExistence type="predicted"/>
<reference evidence="1 2" key="1">
    <citation type="submission" date="2023-01" db="EMBL/GenBank/DDBJ databases">
        <title>Novel species of the genus Asticcacaulis isolated from rivers.</title>
        <authorList>
            <person name="Lu H."/>
        </authorList>
    </citation>
    <scope>NUCLEOTIDE SEQUENCE [LARGE SCALE GENOMIC DNA]</scope>
    <source>
        <strain evidence="1 2">DXS10W</strain>
    </source>
</reference>
<dbReference type="Proteomes" id="UP001216595">
    <property type="component" value="Unassembled WGS sequence"/>
</dbReference>
<dbReference type="EMBL" id="JAQQKW010000006">
    <property type="protein sequence ID" value="MDC7694983.1"/>
    <property type="molecule type" value="Genomic_DNA"/>
</dbReference>
<dbReference type="RefSeq" id="WP_272741683.1">
    <property type="nucleotide sequence ID" value="NZ_JAQQKW010000006.1"/>
</dbReference>
<sequence>MAAITMSVDPQAREAGETAAICDFAGSDLRYGSPHLWVNEGRAFISFRVDNPTDDPLTEFVQIFALTGQEEAHLIGWEGCRVPAAGHRYIQFYVESVRGGPLSDGAFDPARVREVQIRSLSQVRARRDCGEGFELIKSPR</sequence>
<organism evidence="1 2">
    <name type="scientific">Asticcacaulis currens</name>
    <dbReference type="NCBI Taxonomy" id="2984210"/>
    <lineage>
        <taxon>Bacteria</taxon>
        <taxon>Pseudomonadati</taxon>
        <taxon>Pseudomonadota</taxon>
        <taxon>Alphaproteobacteria</taxon>
        <taxon>Caulobacterales</taxon>
        <taxon>Caulobacteraceae</taxon>
        <taxon>Asticcacaulis</taxon>
    </lineage>
</organism>
<name>A0ABT5IFK9_9CAUL</name>
<comment type="caution">
    <text evidence="1">The sequence shown here is derived from an EMBL/GenBank/DDBJ whole genome shotgun (WGS) entry which is preliminary data.</text>
</comment>
<gene>
    <name evidence="1" type="ORF">PQU94_11895</name>
</gene>
<evidence type="ECO:0000313" key="1">
    <source>
        <dbReference type="EMBL" id="MDC7694983.1"/>
    </source>
</evidence>
<accession>A0ABT5IFK9</accession>
<protein>
    <submittedName>
        <fullName evidence="1">Uncharacterized protein</fullName>
    </submittedName>
</protein>
<keyword evidence="2" id="KW-1185">Reference proteome</keyword>